<sequence>MRIRPILSHQAVVVLSMAGHSVIAVQATRWQAARCYASWAFGGPYISSGDWAIQCHLRGTSANHHLVGPADSGAESHWCPLHAFNAVAEQLAPQRLPFFFSDLSFLEALGLLRSRGAEFGPIRFFREGDKFTAVSSLL</sequence>
<gene>
    <name evidence="2" type="ORF">M441DRAFT_419192</name>
</gene>
<organism evidence="2 3">
    <name type="scientific">Trichoderma asperellum (strain ATCC 204424 / CBS 433.97 / NBRC 101777)</name>
    <dbReference type="NCBI Taxonomy" id="1042311"/>
    <lineage>
        <taxon>Eukaryota</taxon>
        <taxon>Fungi</taxon>
        <taxon>Dikarya</taxon>
        <taxon>Ascomycota</taxon>
        <taxon>Pezizomycotina</taxon>
        <taxon>Sordariomycetes</taxon>
        <taxon>Hypocreomycetidae</taxon>
        <taxon>Hypocreales</taxon>
        <taxon>Hypocreaceae</taxon>
        <taxon>Trichoderma</taxon>
    </lineage>
</organism>
<accession>A0A2T3Z8Q2</accession>
<protein>
    <submittedName>
        <fullName evidence="2">Uncharacterized protein</fullName>
    </submittedName>
</protein>
<feature type="signal peptide" evidence="1">
    <location>
        <begin position="1"/>
        <end position="27"/>
    </location>
</feature>
<dbReference type="Proteomes" id="UP000240493">
    <property type="component" value="Unassembled WGS sequence"/>
</dbReference>
<feature type="chain" id="PRO_5015672355" evidence="1">
    <location>
        <begin position="28"/>
        <end position="138"/>
    </location>
</feature>
<name>A0A2T3Z8Q2_TRIA4</name>
<keyword evidence="1" id="KW-0732">Signal</keyword>
<dbReference type="AlphaFoldDB" id="A0A2T3Z8Q2"/>
<evidence type="ECO:0000256" key="1">
    <source>
        <dbReference type="SAM" id="SignalP"/>
    </source>
</evidence>
<reference evidence="2 3" key="1">
    <citation type="submission" date="2016-07" db="EMBL/GenBank/DDBJ databases">
        <title>Multiple horizontal gene transfer events from other fungi enriched the ability of initially mycotrophic Trichoderma (Ascomycota) to feed on dead plant biomass.</title>
        <authorList>
            <consortium name="DOE Joint Genome Institute"/>
            <person name="Aerts A."/>
            <person name="Atanasova L."/>
            <person name="Chenthamara K."/>
            <person name="Zhang J."/>
            <person name="Grujic M."/>
            <person name="Henrissat B."/>
            <person name="Kuo A."/>
            <person name="Salamov A."/>
            <person name="Lipzen A."/>
            <person name="Labutti K."/>
            <person name="Barry K."/>
            <person name="Miao Y."/>
            <person name="Rahimi M.J."/>
            <person name="Shen Q."/>
            <person name="Grigoriev I.V."/>
            <person name="Kubicek C.P."/>
            <person name="Druzhinina I.S."/>
        </authorList>
    </citation>
    <scope>NUCLEOTIDE SEQUENCE [LARGE SCALE GENOMIC DNA]</scope>
    <source>
        <strain evidence="2 3">CBS 433.97</strain>
    </source>
</reference>
<proteinExistence type="predicted"/>
<dbReference type="EMBL" id="KZ679262">
    <property type="protein sequence ID" value="PTB41176.1"/>
    <property type="molecule type" value="Genomic_DNA"/>
</dbReference>
<evidence type="ECO:0000313" key="2">
    <source>
        <dbReference type="EMBL" id="PTB41176.1"/>
    </source>
</evidence>
<keyword evidence="3" id="KW-1185">Reference proteome</keyword>
<evidence type="ECO:0000313" key="3">
    <source>
        <dbReference type="Proteomes" id="UP000240493"/>
    </source>
</evidence>